<protein>
    <recommendedName>
        <fullName evidence="5">Protein ENDOSPERM DEFECTIVE 1</fullName>
    </recommendedName>
</protein>
<evidence type="ECO:0000313" key="3">
    <source>
        <dbReference type="EnsemblPlants" id="Kaladp0351s0013.1.v1.1"/>
    </source>
</evidence>
<dbReference type="Pfam" id="PF04484">
    <property type="entry name" value="QWRF"/>
    <property type="match status" value="1"/>
</dbReference>
<dbReference type="PANTHER" id="PTHR31807:SF6">
    <property type="entry name" value="PROTEIN ENDOSPERM DEFECTIVE 1-RELATED"/>
    <property type="match status" value="1"/>
</dbReference>
<dbReference type="InterPro" id="IPR007573">
    <property type="entry name" value="QWRF"/>
</dbReference>
<dbReference type="GO" id="GO:0051225">
    <property type="term" value="P:spindle assembly"/>
    <property type="evidence" value="ECO:0007669"/>
    <property type="project" value="TreeGrafter"/>
</dbReference>
<dbReference type="OMA" id="LQMREYS"/>
<dbReference type="Proteomes" id="UP000594263">
    <property type="component" value="Unplaced"/>
</dbReference>
<name>A0A7N0V879_KALFE</name>
<dbReference type="GO" id="GO:0005880">
    <property type="term" value="C:nuclear microtubule"/>
    <property type="evidence" value="ECO:0007669"/>
    <property type="project" value="TreeGrafter"/>
</dbReference>
<accession>A0A7N0V879</accession>
<evidence type="ECO:0008006" key="5">
    <source>
        <dbReference type="Google" id="ProtNLM"/>
    </source>
</evidence>
<comment type="similarity">
    <text evidence="1">Belongs to the QWRF family.</text>
</comment>
<feature type="compositionally biased region" description="Polar residues" evidence="2">
    <location>
        <begin position="258"/>
        <end position="269"/>
    </location>
</feature>
<keyword evidence="4" id="KW-1185">Reference proteome</keyword>
<organism evidence="3 4">
    <name type="scientific">Kalanchoe fedtschenkoi</name>
    <name type="common">Lavender scallops</name>
    <name type="synonym">South American air plant</name>
    <dbReference type="NCBI Taxonomy" id="63787"/>
    <lineage>
        <taxon>Eukaryota</taxon>
        <taxon>Viridiplantae</taxon>
        <taxon>Streptophyta</taxon>
        <taxon>Embryophyta</taxon>
        <taxon>Tracheophyta</taxon>
        <taxon>Spermatophyta</taxon>
        <taxon>Magnoliopsida</taxon>
        <taxon>eudicotyledons</taxon>
        <taxon>Gunneridae</taxon>
        <taxon>Pentapetalae</taxon>
        <taxon>Saxifragales</taxon>
        <taxon>Crassulaceae</taxon>
        <taxon>Kalanchoe</taxon>
    </lineage>
</organism>
<evidence type="ECO:0000313" key="4">
    <source>
        <dbReference type="Proteomes" id="UP000594263"/>
    </source>
</evidence>
<sequence length="540" mass="59281">MSVKAMVELECDSVKIDGSCTPGPAVAPQAPPPRRPRVREVSSRFMSPVVPSSTSSGNPHVMSDRSPLVKHSVRSSSVQRRRDQKEAEVLGSADENRSDGGRSSPVVLRKPHRAAVKLFKENIEGRTEQKSLDSDGLLRSSGGIEIVSKFMAPKRRPDTPVVSSSFVKLQQNRFYQSSSAAGSATPAAARQLPLGVMPSSVQNSSKVAAAADDSVLHTSSRDISSRDSIASDISSSTCSTSPILLQKCRTPRQPPDQVRSSMPESTMSMTVSSRYLGDRTGSRGASGSSMKTSASPCCRSLNMSMLHGIQHGPNNGNNLPPHPPGAKAVGDAKVKKVNSQQESIHSLRFLYNRYLQWRFSNAKAEASMRRQTQEAEKMLYSLSIKMSELRESVTRKRAELGLFRRSKILFSILEAQMPDLNHWGTLEEDFGTSLSEIINALLNASIQLQTSGNIKVDVRDFREALSSALKVMEMIESDVSSFMPKAAEMDKLVSELARVNSVERNYIEESGEMLYRTHMLQVEECSSIAQLIQLQQRRHG</sequence>
<feature type="region of interest" description="Disordered" evidence="2">
    <location>
        <begin position="14"/>
        <end position="109"/>
    </location>
</feature>
<dbReference type="GO" id="GO:0005737">
    <property type="term" value="C:cytoplasm"/>
    <property type="evidence" value="ECO:0007669"/>
    <property type="project" value="TreeGrafter"/>
</dbReference>
<dbReference type="GO" id="GO:0008017">
    <property type="term" value="F:microtubule binding"/>
    <property type="evidence" value="ECO:0007669"/>
    <property type="project" value="TreeGrafter"/>
</dbReference>
<dbReference type="EnsemblPlants" id="Kaladp0351s0013.1.v1.1">
    <property type="protein sequence ID" value="Kaladp0351s0013.1.v1.1"/>
    <property type="gene ID" value="Kaladp0351s0013.v1.1"/>
</dbReference>
<dbReference type="PANTHER" id="PTHR31807">
    <property type="entry name" value="AUGMIN FAMILY MEMBER"/>
    <property type="match status" value="1"/>
</dbReference>
<evidence type="ECO:0000256" key="1">
    <source>
        <dbReference type="ARBA" id="ARBA00010016"/>
    </source>
</evidence>
<dbReference type="Gramene" id="Kaladp0351s0013.1.v1.1">
    <property type="protein sequence ID" value="Kaladp0351s0013.1.v1.1"/>
    <property type="gene ID" value="Kaladp0351s0013.v1.1"/>
</dbReference>
<proteinExistence type="inferred from homology"/>
<feature type="region of interest" description="Disordered" evidence="2">
    <location>
        <begin position="248"/>
        <end position="269"/>
    </location>
</feature>
<evidence type="ECO:0000256" key="2">
    <source>
        <dbReference type="SAM" id="MobiDB-lite"/>
    </source>
</evidence>
<reference evidence="3" key="1">
    <citation type="submission" date="2021-01" db="UniProtKB">
        <authorList>
            <consortium name="EnsemblPlants"/>
        </authorList>
    </citation>
    <scope>IDENTIFICATION</scope>
</reference>
<dbReference type="AlphaFoldDB" id="A0A7N0V879"/>
<feature type="compositionally biased region" description="Basic and acidic residues" evidence="2">
    <location>
        <begin position="80"/>
        <end position="100"/>
    </location>
</feature>